<comment type="caution">
    <text evidence="2">The sequence shown here is derived from an EMBL/GenBank/DDBJ whole genome shotgun (WGS) entry which is preliminary data.</text>
</comment>
<gene>
    <name evidence="2" type="ORF">OVA965_LOCUS8106</name>
    <name evidence="3" type="ORF">TMI583_LOCUS8102</name>
</gene>
<dbReference type="Proteomes" id="UP000677228">
    <property type="component" value="Unassembled WGS sequence"/>
</dbReference>
<evidence type="ECO:0000313" key="2">
    <source>
        <dbReference type="EMBL" id="CAF0870536.1"/>
    </source>
</evidence>
<keyword evidence="1" id="KW-0472">Membrane</keyword>
<feature type="transmembrane region" description="Helical" evidence="1">
    <location>
        <begin position="312"/>
        <end position="333"/>
    </location>
</feature>
<keyword evidence="1" id="KW-0812">Transmembrane</keyword>
<name>A0A8S2D3H7_9BILA</name>
<dbReference type="AlphaFoldDB" id="A0A8S2D3H7"/>
<dbReference type="EMBL" id="CAJNOK010002675">
    <property type="protein sequence ID" value="CAF0870536.1"/>
    <property type="molecule type" value="Genomic_DNA"/>
</dbReference>
<protein>
    <submittedName>
        <fullName evidence="2">Uncharacterized protein</fullName>
    </submittedName>
</protein>
<evidence type="ECO:0000256" key="1">
    <source>
        <dbReference type="SAM" id="Phobius"/>
    </source>
</evidence>
<organism evidence="2 4">
    <name type="scientific">Didymodactylos carnosus</name>
    <dbReference type="NCBI Taxonomy" id="1234261"/>
    <lineage>
        <taxon>Eukaryota</taxon>
        <taxon>Metazoa</taxon>
        <taxon>Spiralia</taxon>
        <taxon>Gnathifera</taxon>
        <taxon>Rotifera</taxon>
        <taxon>Eurotatoria</taxon>
        <taxon>Bdelloidea</taxon>
        <taxon>Philodinida</taxon>
        <taxon>Philodinidae</taxon>
        <taxon>Didymodactylos</taxon>
    </lineage>
</organism>
<accession>A0A8S2D3H7</accession>
<feature type="transmembrane region" description="Helical" evidence="1">
    <location>
        <begin position="267"/>
        <end position="291"/>
    </location>
</feature>
<dbReference type="Proteomes" id="UP000682733">
    <property type="component" value="Unassembled WGS sequence"/>
</dbReference>
<feature type="transmembrane region" description="Helical" evidence="1">
    <location>
        <begin position="184"/>
        <end position="203"/>
    </location>
</feature>
<sequence>MIIHTIKSFLLWLHDADHVSKFQWEFGILPRDCVTKNVESTLVNQNRNRKKLHQTNCHIEREETNNNHEAQESQQEQRKITYNRNVIDECVEEIQRQKQSNSTASTTNIELDEQHDMLDYKIENWYWYYFFQLGSALALPRPRTPPVLQLEKRYTPKPDVIAGVIYALFLSYLMFPYVDAIDNFQINFSMAPLFNFIIGYLLIRFYPSRKQWSGARNDTTVILGSVSGFYSATSIMNTMGLLLKPILSPKYAPIYPNYLRCLLRPTFGAILILLTRQIAKTIVLRLTCLFYGVDYRKPECKRLAKIEIPYYYLTYFATGFNMAFTCPVAFHAMGIGND</sequence>
<dbReference type="EMBL" id="CAJOBA010002676">
    <property type="protein sequence ID" value="CAF3655352.1"/>
    <property type="molecule type" value="Genomic_DNA"/>
</dbReference>
<reference evidence="2" key="1">
    <citation type="submission" date="2021-02" db="EMBL/GenBank/DDBJ databases">
        <authorList>
            <person name="Nowell W R."/>
        </authorList>
    </citation>
    <scope>NUCLEOTIDE SEQUENCE</scope>
</reference>
<feature type="transmembrane region" description="Helical" evidence="1">
    <location>
        <begin position="160"/>
        <end position="178"/>
    </location>
</feature>
<evidence type="ECO:0000313" key="4">
    <source>
        <dbReference type="Proteomes" id="UP000677228"/>
    </source>
</evidence>
<proteinExistence type="predicted"/>
<feature type="transmembrane region" description="Helical" evidence="1">
    <location>
        <begin position="223"/>
        <end position="247"/>
    </location>
</feature>
<evidence type="ECO:0000313" key="3">
    <source>
        <dbReference type="EMBL" id="CAF3655352.1"/>
    </source>
</evidence>
<keyword evidence="1" id="KW-1133">Transmembrane helix</keyword>